<reference evidence="6" key="1">
    <citation type="submission" date="2019-10" db="EMBL/GenBank/DDBJ databases">
        <authorList>
            <person name="Zhang R."/>
            <person name="Pan Y."/>
            <person name="Wang J."/>
            <person name="Ma R."/>
            <person name="Yu S."/>
        </authorList>
    </citation>
    <scope>NUCLEOTIDE SEQUENCE</scope>
    <source>
        <strain evidence="6">LA-IB0</strain>
        <tissue evidence="6">Leaf</tissue>
    </source>
</reference>
<feature type="repeat" description="WD" evidence="3">
    <location>
        <begin position="446"/>
        <end position="487"/>
    </location>
</feature>
<dbReference type="InterPro" id="IPR036322">
    <property type="entry name" value="WD40_repeat_dom_sf"/>
</dbReference>
<feature type="repeat" description="WD" evidence="3">
    <location>
        <begin position="321"/>
        <end position="355"/>
    </location>
</feature>
<dbReference type="PRINTS" id="PR00320">
    <property type="entry name" value="GPROTEINBRPT"/>
</dbReference>
<feature type="region of interest" description="Disordered" evidence="4">
    <location>
        <begin position="72"/>
        <end position="124"/>
    </location>
</feature>
<dbReference type="GO" id="GO:0017070">
    <property type="term" value="F:U6 snRNA binding"/>
    <property type="evidence" value="ECO:0007669"/>
    <property type="project" value="TreeGrafter"/>
</dbReference>
<dbReference type="GO" id="GO:0046540">
    <property type="term" value="C:U4/U6 x U5 tri-snRNP complex"/>
    <property type="evidence" value="ECO:0007669"/>
    <property type="project" value="TreeGrafter"/>
</dbReference>
<dbReference type="EMBL" id="WHWC01000012">
    <property type="protein sequence ID" value="KAG8372026.1"/>
    <property type="molecule type" value="Genomic_DNA"/>
</dbReference>
<accession>A0AAV6WLW6</accession>
<dbReference type="SUPFAM" id="SSF158230">
    <property type="entry name" value="PRP4-like"/>
    <property type="match status" value="1"/>
</dbReference>
<dbReference type="InterPro" id="IPR014906">
    <property type="entry name" value="PRP4-like"/>
</dbReference>
<dbReference type="SMART" id="SM00320">
    <property type="entry name" value="WD40"/>
    <property type="match status" value="7"/>
</dbReference>
<dbReference type="Pfam" id="PF00400">
    <property type="entry name" value="WD40"/>
    <property type="match status" value="7"/>
</dbReference>
<sequence>MDIDEESTVSTSATEPSVPLSDNQTVVSAIDAISLQSVQPGITPVVPTPVIPPIAPIPAVSLPVPRPLAPLPPRPPLIRPPLPHNGDSIASDSDSDHEEPRSSNAATGPSQEYEISEESRQVRERQEKAIQELLTKRRAAALAVPTNDNSVRARLRRLGEPITLFGEREMERRDRLRALMATLDNEGQLERLMKAHEDEETAATMAPSEMEEDIQYPFYTEGSQALLEARREIAKYSIVKSALRLHRARRKRDDPDEDLDAEVDWSLKQAANLVLECSEIGDDRPLSGCSISHDGKMLATCSLSGVTKLWSMPEVKKVSTLKGHTERATDVAFSPVSHQLATASADRTARIWNMEGSVLRTFEGHLDRLARIAYHPSGKYLATASFDKTWRLWDVETGEELLLQEGHSRSVYGISFHHDGSLAASCGLDSLARVWDLRSGRSILALEGHVKPVLGLSFSPNGYHLATGGEDNTCRIWDLRKRKSLYTIPAHSNLVSQVKFEPQEGYFLVTASYDMTAKVWSSRDFKPVKTLSGHESKVTSLDIIGDGQSIVTVSHDRTIKLWSSREAEKEKAMEVD</sequence>
<feature type="repeat" description="WD" evidence="3">
    <location>
        <begin position="362"/>
        <end position="403"/>
    </location>
</feature>
<dbReference type="GO" id="GO:0000398">
    <property type="term" value="P:mRNA splicing, via spliceosome"/>
    <property type="evidence" value="ECO:0007669"/>
    <property type="project" value="TreeGrafter"/>
</dbReference>
<evidence type="ECO:0000313" key="6">
    <source>
        <dbReference type="EMBL" id="KAG8372026.1"/>
    </source>
</evidence>
<dbReference type="SUPFAM" id="SSF50978">
    <property type="entry name" value="WD40 repeat-like"/>
    <property type="match status" value="1"/>
</dbReference>
<dbReference type="SMART" id="SM00500">
    <property type="entry name" value="SFM"/>
    <property type="match status" value="1"/>
</dbReference>
<dbReference type="InterPro" id="IPR015943">
    <property type="entry name" value="WD40/YVTN_repeat-like_dom_sf"/>
</dbReference>
<feature type="region of interest" description="Disordered" evidence="4">
    <location>
        <begin position="1"/>
        <end position="22"/>
    </location>
</feature>
<dbReference type="Gene3D" id="2.130.10.10">
    <property type="entry name" value="YVTN repeat-like/Quinoprotein amine dehydrogenase"/>
    <property type="match status" value="2"/>
</dbReference>
<dbReference type="CDD" id="cd00200">
    <property type="entry name" value="WD40"/>
    <property type="match status" value="1"/>
</dbReference>
<feature type="compositionally biased region" description="Pro residues" evidence="4">
    <location>
        <begin position="72"/>
        <end position="83"/>
    </location>
</feature>
<keyword evidence="1 3" id="KW-0853">WD repeat</keyword>
<comment type="caution">
    <text evidence="6">The sequence shown here is derived from an EMBL/GenBank/DDBJ whole genome shotgun (WGS) entry which is preliminary data.</text>
</comment>
<dbReference type="PANTHER" id="PTHR19846:SF0">
    <property type="entry name" value="PRE-MRNA PROCESSING FACTOR 4"/>
    <property type="match status" value="1"/>
</dbReference>
<feature type="repeat" description="WD" evidence="3">
    <location>
        <begin position="488"/>
        <end position="530"/>
    </location>
</feature>
<protein>
    <recommendedName>
        <fullName evidence="5">Pre-mRNA processing factor 4 (PRP4)-like domain-containing protein</fullName>
    </recommendedName>
</protein>
<keyword evidence="2" id="KW-0677">Repeat</keyword>
<name>A0AAV6WLW6_9LAMI</name>
<evidence type="ECO:0000259" key="5">
    <source>
        <dbReference type="SMART" id="SM00500"/>
    </source>
</evidence>
<evidence type="ECO:0000313" key="7">
    <source>
        <dbReference type="Proteomes" id="UP000826271"/>
    </source>
</evidence>
<dbReference type="InterPro" id="IPR001680">
    <property type="entry name" value="WD40_rpt"/>
</dbReference>
<proteinExistence type="predicted"/>
<dbReference type="PROSITE" id="PS00678">
    <property type="entry name" value="WD_REPEATS_1"/>
    <property type="match status" value="4"/>
</dbReference>
<dbReference type="GO" id="GO:0030621">
    <property type="term" value="F:U4 snRNA binding"/>
    <property type="evidence" value="ECO:0007669"/>
    <property type="project" value="TreeGrafter"/>
</dbReference>
<feature type="compositionally biased region" description="Polar residues" evidence="4">
    <location>
        <begin position="8"/>
        <end position="22"/>
    </location>
</feature>
<dbReference type="InterPro" id="IPR020472">
    <property type="entry name" value="WD40_PAC1"/>
</dbReference>
<dbReference type="FunFam" id="2.130.10.10:FF:000689">
    <property type="entry name" value="U4/U6 small nuclear ribonucleoprotein PRP4-like protein"/>
    <property type="match status" value="1"/>
</dbReference>
<evidence type="ECO:0000256" key="1">
    <source>
        <dbReference type="ARBA" id="ARBA00022574"/>
    </source>
</evidence>
<dbReference type="PANTHER" id="PTHR19846">
    <property type="entry name" value="WD40 REPEAT PROTEIN"/>
    <property type="match status" value="1"/>
</dbReference>
<gene>
    <name evidence="6" type="ORF">BUALT_Bualt12G0023900</name>
</gene>
<dbReference type="PROSITE" id="PS50294">
    <property type="entry name" value="WD_REPEATS_REGION"/>
    <property type="match status" value="6"/>
</dbReference>
<evidence type="ECO:0000256" key="3">
    <source>
        <dbReference type="PROSITE-ProRule" id="PRU00221"/>
    </source>
</evidence>
<feature type="repeat" description="WD" evidence="3">
    <location>
        <begin position="404"/>
        <end position="445"/>
    </location>
</feature>
<evidence type="ECO:0000256" key="2">
    <source>
        <dbReference type="ARBA" id="ARBA00022737"/>
    </source>
</evidence>
<feature type="repeat" description="WD" evidence="3">
    <location>
        <begin position="531"/>
        <end position="572"/>
    </location>
</feature>
<dbReference type="Pfam" id="PF08799">
    <property type="entry name" value="PRP4"/>
    <property type="match status" value="1"/>
</dbReference>
<dbReference type="InterPro" id="IPR036285">
    <property type="entry name" value="PRP4-like_sf"/>
</dbReference>
<evidence type="ECO:0000256" key="4">
    <source>
        <dbReference type="SAM" id="MobiDB-lite"/>
    </source>
</evidence>
<dbReference type="Gene3D" id="4.10.280.110">
    <property type="entry name" value="Pre-mRNA processing factor 4 domain"/>
    <property type="match status" value="1"/>
</dbReference>
<dbReference type="Proteomes" id="UP000826271">
    <property type="component" value="Unassembled WGS sequence"/>
</dbReference>
<dbReference type="AlphaFoldDB" id="A0AAV6WLW6"/>
<keyword evidence="7" id="KW-1185">Reference proteome</keyword>
<dbReference type="InterPro" id="IPR019775">
    <property type="entry name" value="WD40_repeat_CS"/>
</dbReference>
<feature type="domain" description="Pre-mRNA processing factor 4 (PRP4)-like" evidence="5">
    <location>
        <begin position="146"/>
        <end position="199"/>
    </location>
</feature>
<organism evidence="6 7">
    <name type="scientific">Buddleja alternifolia</name>
    <dbReference type="NCBI Taxonomy" id="168488"/>
    <lineage>
        <taxon>Eukaryota</taxon>
        <taxon>Viridiplantae</taxon>
        <taxon>Streptophyta</taxon>
        <taxon>Embryophyta</taxon>
        <taxon>Tracheophyta</taxon>
        <taxon>Spermatophyta</taxon>
        <taxon>Magnoliopsida</taxon>
        <taxon>eudicotyledons</taxon>
        <taxon>Gunneridae</taxon>
        <taxon>Pentapetalae</taxon>
        <taxon>asterids</taxon>
        <taxon>lamiids</taxon>
        <taxon>Lamiales</taxon>
        <taxon>Scrophulariaceae</taxon>
        <taxon>Buddlejeae</taxon>
        <taxon>Buddleja</taxon>
    </lineage>
</organism>
<dbReference type="PROSITE" id="PS50082">
    <property type="entry name" value="WD_REPEATS_2"/>
    <property type="match status" value="6"/>
</dbReference>